<name>A0A427B184_ENSVE</name>
<comment type="caution">
    <text evidence="1">The sequence shown here is derived from an EMBL/GenBank/DDBJ whole genome shotgun (WGS) entry which is preliminary data.</text>
</comment>
<protein>
    <submittedName>
        <fullName evidence="1">Uncharacterized protein</fullName>
    </submittedName>
</protein>
<organism evidence="1 2">
    <name type="scientific">Ensete ventricosum</name>
    <name type="common">Abyssinian banana</name>
    <name type="synonym">Musa ensete</name>
    <dbReference type="NCBI Taxonomy" id="4639"/>
    <lineage>
        <taxon>Eukaryota</taxon>
        <taxon>Viridiplantae</taxon>
        <taxon>Streptophyta</taxon>
        <taxon>Embryophyta</taxon>
        <taxon>Tracheophyta</taxon>
        <taxon>Spermatophyta</taxon>
        <taxon>Magnoliopsida</taxon>
        <taxon>Liliopsida</taxon>
        <taxon>Zingiberales</taxon>
        <taxon>Musaceae</taxon>
        <taxon>Ensete</taxon>
    </lineage>
</organism>
<evidence type="ECO:0000313" key="2">
    <source>
        <dbReference type="Proteomes" id="UP000287651"/>
    </source>
</evidence>
<sequence length="163" mass="17457">MTSTSSILGDWHGSRCQCHLSGSRATSTIQDVNIVLHDPGWLVQLEMLASSPKISGGWYSLGVDEFRDADVRMSSSSSFASSLSLLVVESSSSSLEVEAVSSSSGGMSPMDIKAYRALEKAKVGTHKLSRSVVAHEATREVTEFGWGVLNPNFSFTRPIQGAD</sequence>
<dbReference type="Proteomes" id="UP000287651">
    <property type="component" value="Unassembled WGS sequence"/>
</dbReference>
<reference evidence="1 2" key="1">
    <citation type="journal article" date="2014" name="Agronomy (Basel)">
        <title>A Draft Genome Sequence for Ensete ventricosum, the Drought-Tolerant Tree Against Hunger.</title>
        <authorList>
            <person name="Harrison J."/>
            <person name="Moore K.A."/>
            <person name="Paszkiewicz K."/>
            <person name="Jones T."/>
            <person name="Grant M."/>
            <person name="Ambacheew D."/>
            <person name="Muzemil S."/>
            <person name="Studholme D.J."/>
        </authorList>
    </citation>
    <scope>NUCLEOTIDE SEQUENCE [LARGE SCALE GENOMIC DNA]</scope>
</reference>
<evidence type="ECO:0000313" key="1">
    <source>
        <dbReference type="EMBL" id="RRT82240.1"/>
    </source>
</evidence>
<gene>
    <name evidence="1" type="ORF">B296_00002781</name>
</gene>
<dbReference type="AlphaFoldDB" id="A0A427B184"/>
<dbReference type="EMBL" id="AMZH03000732">
    <property type="protein sequence ID" value="RRT82240.1"/>
    <property type="molecule type" value="Genomic_DNA"/>
</dbReference>
<accession>A0A427B184</accession>
<proteinExistence type="predicted"/>